<evidence type="ECO:0000313" key="3">
    <source>
        <dbReference type="Proteomes" id="UP001465976"/>
    </source>
</evidence>
<organism evidence="2 3">
    <name type="scientific">Marasmius crinis-equi</name>
    <dbReference type="NCBI Taxonomy" id="585013"/>
    <lineage>
        <taxon>Eukaryota</taxon>
        <taxon>Fungi</taxon>
        <taxon>Dikarya</taxon>
        <taxon>Basidiomycota</taxon>
        <taxon>Agaricomycotina</taxon>
        <taxon>Agaricomycetes</taxon>
        <taxon>Agaricomycetidae</taxon>
        <taxon>Agaricales</taxon>
        <taxon>Marasmiineae</taxon>
        <taxon>Marasmiaceae</taxon>
        <taxon>Marasmius</taxon>
    </lineage>
</organism>
<dbReference type="EMBL" id="JBAHYK010000919">
    <property type="protein sequence ID" value="KAL0570521.1"/>
    <property type="molecule type" value="Genomic_DNA"/>
</dbReference>
<dbReference type="Proteomes" id="UP001465976">
    <property type="component" value="Unassembled WGS sequence"/>
</dbReference>
<evidence type="ECO:0000313" key="2">
    <source>
        <dbReference type="EMBL" id="KAL0570521.1"/>
    </source>
</evidence>
<name>A0ABR3F5J1_9AGAR</name>
<evidence type="ECO:0000256" key="1">
    <source>
        <dbReference type="SAM" id="MobiDB-lite"/>
    </source>
</evidence>
<sequence length="103" mass="11366">TFIITTLMTVFMLSVGRSLPAVIHFIVIAPHLAIENCMNGYLFRHVREAAERARLGTSIDTTSMAFTTHFSSHCEDDEMETANGTTSDPTLAPQLPSVAHMDR</sequence>
<feature type="non-terminal residue" evidence="2">
    <location>
        <position position="1"/>
    </location>
</feature>
<protein>
    <submittedName>
        <fullName evidence="2">Uncharacterized protein</fullName>
    </submittedName>
</protein>
<comment type="caution">
    <text evidence="2">The sequence shown here is derived from an EMBL/GenBank/DDBJ whole genome shotgun (WGS) entry which is preliminary data.</text>
</comment>
<reference evidence="2 3" key="1">
    <citation type="submission" date="2024-02" db="EMBL/GenBank/DDBJ databases">
        <title>A draft genome for the cacao thread blight pathogen Marasmius crinis-equi.</title>
        <authorList>
            <person name="Cohen S.P."/>
            <person name="Baruah I.K."/>
            <person name="Amoako-Attah I."/>
            <person name="Bukari Y."/>
            <person name="Meinhardt L.W."/>
            <person name="Bailey B.A."/>
        </authorList>
    </citation>
    <scope>NUCLEOTIDE SEQUENCE [LARGE SCALE GENOMIC DNA]</scope>
    <source>
        <strain evidence="2 3">GH-76</strain>
    </source>
</reference>
<gene>
    <name evidence="2" type="ORF">V5O48_011445</name>
</gene>
<accession>A0ABR3F5J1</accession>
<proteinExistence type="predicted"/>
<keyword evidence="3" id="KW-1185">Reference proteome</keyword>
<feature type="region of interest" description="Disordered" evidence="1">
    <location>
        <begin position="76"/>
        <end position="103"/>
    </location>
</feature>